<comment type="caution">
    <text evidence="2">The sequence shown here is derived from an EMBL/GenBank/DDBJ whole genome shotgun (WGS) entry which is preliminary data.</text>
</comment>
<evidence type="ECO:0000256" key="1">
    <source>
        <dbReference type="SAM" id="Phobius"/>
    </source>
</evidence>
<feature type="transmembrane region" description="Helical" evidence="1">
    <location>
        <begin position="42"/>
        <end position="62"/>
    </location>
</feature>
<keyword evidence="1" id="KW-0472">Membrane</keyword>
<gene>
    <name evidence="2" type="ORF">HDG41_001079</name>
</gene>
<reference evidence="2 3" key="1">
    <citation type="submission" date="2020-08" db="EMBL/GenBank/DDBJ databases">
        <title>Genomic Encyclopedia of Type Strains, Phase IV (KMG-V): Genome sequencing to study the core and pangenomes of soil and plant-associated prokaryotes.</title>
        <authorList>
            <person name="Whitman W."/>
        </authorList>
    </citation>
    <scope>NUCLEOTIDE SEQUENCE [LARGE SCALE GENOMIC DNA]</scope>
    <source>
        <strain evidence="2 3">JPY162</strain>
    </source>
</reference>
<organism evidence="2 3">
    <name type="scientific">Paraburkholderia youngii</name>
    <dbReference type="NCBI Taxonomy" id="2782701"/>
    <lineage>
        <taxon>Bacteria</taxon>
        <taxon>Pseudomonadati</taxon>
        <taxon>Pseudomonadota</taxon>
        <taxon>Betaproteobacteria</taxon>
        <taxon>Burkholderiales</taxon>
        <taxon>Burkholderiaceae</taxon>
        <taxon>Paraburkholderia</taxon>
    </lineage>
</organism>
<protein>
    <submittedName>
        <fullName evidence="2">Putative copper export protein</fullName>
    </submittedName>
</protein>
<keyword evidence="1" id="KW-1133">Transmembrane helix</keyword>
<keyword evidence="1" id="KW-0812">Transmembrane</keyword>
<proteinExistence type="predicted"/>
<sequence length="63" mass="6574">MHLLAISAWVGLVLVATYVVVPRLSGAPAAERANTATFIQSLSDAATFALAILVITGAYSGWR</sequence>
<evidence type="ECO:0000313" key="2">
    <source>
        <dbReference type="EMBL" id="MBB5399040.1"/>
    </source>
</evidence>
<dbReference type="Proteomes" id="UP000592820">
    <property type="component" value="Unassembled WGS sequence"/>
</dbReference>
<dbReference type="EMBL" id="JACHDE010000002">
    <property type="protein sequence ID" value="MBB5399040.1"/>
    <property type="molecule type" value="Genomic_DNA"/>
</dbReference>
<evidence type="ECO:0000313" key="3">
    <source>
        <dbReference type="Proteomes" id="UP000592820"/>
    </source>
</evidence>
<dbReference type="AlphaFoldDB" id="A0A7W8L2K7"/>
<accession>A0A7W8L2K7</accession>
<name>A0A7W8L2K7_9BURK</name>